<reference evidence="2" key="1">
    <citation type="submission" date="2021-04" db="EMBL/GenBank/DDBJ databases">
        <title>Biosynthetic gene clusters of Dactylosporangioum roseum.</title>
        <authorList>
            <person name="Hartkoorn R.C."/>
            <person name="Beaudoing E."/>
            <person name="Hot D."/>
            <person name="Moureu S."/>
        </authorList>
    </citation>
    <scope>NUCLEOTIDE SEQUENCE</scope>
    <source>
        <strain evidence="2">NRRL B-16295</strain>
    </source>
</reference>
<keyword evidence="1" id="KW-0812">Transmembrane</keyword>
<gene>
    <name evidence="2" type="ORF">Drose_30930</name>
</gene>
<accession>A0ABY5Z0E3</accession>
<keyword evidence="1" id="KW-0472">Membrane</keyword>
<dbReference type="EMBL" id="CP073721">
    <property type="protein sequence ID" value="UWZ35499.1"/>
    <property type="molecule type" value="Genomic_DNA"/>
</dbReference>
<dbReference type="Proteomes" id="UP001058271">
    <property type="component" value="Chromosome"/>
</dbReference>
<organism evidence="2 3">
    <name type="scientific">Dactylosporangium roseum</name>
    <dbReference type="NCBI Taxonomy" id="47989"/>
    <lineage>
        <taxon>Bacteria</taxon>
        <taxon>Bacillati</taxon>
        <taxon>Actinomycetota</taxon>
        <taxon>Actinomycetes</taxon>
        <taxon>Micromonosporales</taxon>
        <taxon>Micromonosporaceae</taxon>
        <taxon>Dactylosporangium</taxon>
    </lineage>
</organism>
<dbReference type="RefSeq" id="WP_260724845.1">
    <property type="nucleotide sequence ID" value="NZ_BAAABS010000007.1"/>
</dbReference>
<evidence type="ECO:0000313" key="3">
    <source>
        <dbReference type="Proteomes" id="UP001058271"/>
    </source>
</evidence>
<feature type="transmembrane region" description="Helical" evidence="1">
    <location>
        <begin position="67"/>
        <end position="91"/>
    </location>
</feature>
<name>A0ABY5Z0E3_9ACTN</name>
<feature type="transmembrane region" description="Helical" evidence="1">
    <location>
        <begin position="28"/>
        <end position="52"/>
    </location>
</feature>
<keyword evidence="1" id="KW-1133">Transmembrane helix</keyword>
<protein>
    <submittedName>
        <fullName evidence="2">Uncharacterized protein</fullName>
    </submittedName>
</protein>
<proteinExistence type="predicted"/>
<sequence length="98" mass="10200">MSVHDLKGVGGRNVARARQNHRALYRSAVRGLMIIGGTLLALSCLSCGALGVEANAEGLPGAPGHDGLVAALLVAMLVLLAAGWLCVAWAWTGRRRSR</sequence>
<keyword evidence="3" id="KW-1185">Reference proteome</keyword>
<evidence type="ECO:0000313" key="2">
    <source>
        <dbReference type="EMBL" id="UWZ35499.1"/>
    </source>
</evidence>
<evidence type="ECO:0000256" key="1">
    <source>
        <dbReference type="SAM" id="Phobius"/>
    </source>
</evidence>